<feature type="transmembrane region" description="Helical" evidence="1">
    <location>
        <begin position="256"/>
        <end position="289"/>
    </location>
</feature>
<name>A0A5B8XSF7_9DELT</name>
<feature type="transmembrane region" description="Helical" evidence="1">
    <location>
        <begin position="735"/>
        <end position="757"/>
    </location>
</feature>
<feature type="transmembrane region" description="Helical" evidence="1">
    <location>
        <begin position="71"/>
        <end position="95"/>
    </location>
</feature>
<feature type="transmembrane region" description="Helical" evidence="1">
    <location>
        <begin position="144"/>
        <end position="165"/>
    </location>
</feature>
<evidence type="ECO:0000256" key="1">
    <source>
        <dbReference type="SAM" id="Phobius"/>
    </source>
</evidence>
<keyword evidence="1" id="KW-0812">Transmembrane</keyword>
<feature type="transmembrane region" description="Helical" evidence="1">
    <location>
        <begin position="379"/>
        <end position="403"/>
    </location>
</feature>
<evidence type="ECO:0000313" key="3">
    <source>
        <dbReference type="Proteomes" id="UP000321595"/>
    </source>
</evidence>
<dbReference type="EMBL" id="CP042467">
    <property type="protein sequence ID" value="QED28600.1"/>
    <property type="molecule type" value="Genomic_DNA"/>
</dbReference>
<dbReference type="AlphaFoldDB" id="A0A5B8XSF7"/>
<feature type="transmembrane region" description="Helical" evidence="1">
    <location>
        <begin position="170"/>
        <end position="188"/>
    </location>
</feature>
<sequence length="927" mass="103736">MKELLVKLAPAGGFLLLAVLLFVFRWMSDPFWWFSVAALLAAGLVIWEVLGPQLSALWNREYSPRILRGRTIRLGPAAVDLVVFLGLLGLTIAILPEIAQGHRLVNHDHPVHYFKAWQLKESFLEQGRLYGWSHLWYAGYPAQMLYPIGVDLLIIGIWAAGLGFITMSKAYAWAFLLFWFLQGWSLYMVGRATVGRWAGLFAAIFVLSDTASFRFGGWEYAGEWGVWPNSLSIALGMMAVAYLPRVLHDHKSWRPVALFGFWMGCGLITHPMQIMHLAILVPVAALVLIASEAKGSRAVGLIRLGAASGIGALIGALWVLPFLGAKDASENYGVAWRTSFDMGSRLFHANLLEGSWVVPSVLAVFGVLALAFNRQFKHAFLGVMAVVLLGTASTTFLSAFNLVDLSDSFTFVQYQRFSILLKPYAFLAAGFAIVAIFRTAKSPQWQGARGGLLIRFLVVGVLASPIIFGVFDTYRNKGFERRVTLEKNRPYRVERPKAADWLNEQWAKKKPDEFWRTALYVGGHDHGFTDIGARLKMPVYKIGYTPAETFTYKMEARNPTVLKAVNVRYILASKSLPGSQFKLIETFGGLKIYEFKEWTPDPFVVREGKADVTLKSWSDERIVFDLNVDEPGVFQLNVSDFSRWHATLAGEELEITAEPIATEEERSGMMTVPMKKSGELVFEYRSGAREKLAILFFLLGMLLVIFLLIHPALLKRLDPLGAKVASLETRFERPVQLAAAAVISGAVVVALILAAWVPGSKEEDDAERQFDFTSKIHTANVSQKVGARLRHCPWVLGHHVCDEEDYKHVQATFVDIEKSWRRCIWAHPENGRVTQISFNNTPGGTHLRGWYGIANSGKGGSAKVDFKIALDGIVELDEKTKKDDQLHPFELELEKNFSGDVQFQISAPDQGKRHFCFFAETVEYPEK</sequence>
<feature type="transmembrane region" description="Helical" evidence="1">
    <location>
        <begin position="30"/>
        <end position="50"/>
    </location>
</feature>
<keyword evidence="1" id="KW-1133">Transmembrane helix</keyword>
<evidence type="ECO:0000313" key="2">
    <source>
        <dbReference type="EMBL" id="QED28600.1"/>
    </source>
</evidence>
<feature type="transmembrane region" description="Helical" evidence="1">
    <location>
        <begin position="5"/>
        <end position="24"/>
    </location>
</feature>
<dbReference type="OrthoDB" id="5488410at2"/>
<feature type="transmembrane region" description="Helical" evidence="1">
    <location>
        <begin position="354"/>
        <end position="372"/>
    </location>
</feature>
<gene>
    <name evidence="2" type="ORF">FRD01_15430</name>
</gene>
<feature type="transmembrane region" description="Helical" evidence="1">
    <location>
        <begin position="301"/>
        <end position="323"/>
    </location>
</feature>
<organism evidence="2 3">
    <name type="scientific">Microvenator marinus</name>
    <dbReference type="NCBI Taxonomy" id="2600177"/>
    <lineage>
        <taxon>Bacteria</taxon>
        <taxon>Deltaproteobacteria</taxon>
        <taxon>Bradymonadales</taxon>
        <taxon>Microvenatoraceae</taxon>
        <taxon>Microvenator</taxon>
    </lineage>
</organism>
<feature type="transmembrane region" description="Helical" evidence="1">
    <location>
        <begin position="452"/>
        <end position="471"/>
    </location>
</feature>
<feature type="transmembrane region" description="Helical" evidence="1">
    <location>
        <begin position="692"/>
        <end position="714"/>
    </location>
</feature>
<keyword evidence="1" id="KW-0472">Membrane</keyword>
<feature type="transmembrane region" description="Helical" evidence="1">
    <location>
        <begin position="225"/>
        <end position="244"/>
    </location>
</feature>
<feature type="transmembrane region" description="Helical" evidence="1">
    <location>
        <begin position="194"/>
        <end position="213"/>
    </location>
</feature>
<dbReference type="RefSeq" id="WP_146961173.1">
    <property type="nucleotide sequence ID" value="NZ_CP042467.1"/>
</dbReference>
<protein>
    <submittedName>
        <fullName evidence="2">Uncharacterized protein</fullName>
    </submittedName>
</protein>
<proteinExistence type="predicted"/>
<reference evidence="2 3" key="1">
    <citation type="submission" date="2019-08" db="EMBL/GenBank/DDBJ databases">
        <authorList>
            <person name="Liang Q."/>
        </authorList>
    </citation>
    <scope>NUCLEOTIDE SEQUENCE [LARGE SCALE GENOMIC DNA]</scope>
    <source>
        <strain evidence="2 3">V1718</strain>
    </source>
</reference>
<dbReference type="KEGG" id="bbae:FRD01_15430"/>
<dbReference type="Proteomes" id="UP000321595">
    <property type="component" value="Chromosome"/>
</dbReference>
<feature type="transmembrane region" description="Helical" evidence="1">
    <location>
        <begin position="423"/>
        <end position="440"/>
    </location>
</feature>
<accession>A0A5B8XSF7</accession>
<keyword evidence="3" id="KW-1185">Reference proteome</keyword>